<evidence type="ECO:0000256" key="5">
    <source>
        <dbReference type="ARBA" id="ARBA00022737"/>
    </source>
</evidence>
<dbReference type="InterPro" id="IPR051277">
    <property type="entry name" value="SEZ6_CSMD_C4BPB_Regulators"/>
</dbReference>
<organism evidence="16 17">
    <name type="scientific">Pteropus vampyrus</name>
    <name type="common">Large flying fox</name>
    <dbReference type="NCBI Taxonomy" id="132908"/>
    <lineage>
        <taxon>Eukaryota</taxon>
        <taxon>Metazoa</taxon>
        <taxon>Chordata</taxon>
        <taxon>Craniata</taxon>
        <taxon>Vertebrata</taxon>
        <taxon>Euteleostomi</taxon>
        <taxon>Mammalia</taxon>
        <taxon>Eutheria</taxon>
        <taxon>Laurasiatheria</taxon>
        <taxon>Chiroptera</taxon>
        <taxon>Yinpterochiroptera</taxon>
        <taxon>Pteropodoidea</taxon>
        <taxon>Pteropodidae</taxon>
        <taxon>Pteropodinae</taxon>
        <taxon>Pteropus</taxon>
    </lineage>
</organism>
<dbReference type="InterPro" id="IPR035976">
    <property type="entry name" value="Sushi/SCR/CCP_sf"/>
</dbReference>
<proteinExistence type="inferred from homology"/>
<keyword evidence="10" id="KW-0325">Glycoprotein</keyword>
<feature type="compositionally biased region" description="Polar residues" evidence="13">
    <location>
        <begin position="231"/>
        <end position="241"/>
    </location>
</feature>
<evidence type="ECO:0000256" key="8">
    <source>
        <dbReference type="ARBA" id="ARBA00023136"/>
    </source>
</evidence>
<gene>
    <name evidence="17" type="primary">CD55</name>
</gene>
<keyword evidence="8" id="KW-0472">Membrane</keyword>
<dbReference type="InterPro" id="IPR000436">
    <property type="entry name" value="Sushi_SCR_CCP_dom"/>
</dbReference>
<protein>
    <submittedName>
        <fullName evidence="17">Complement decay-accelerating factor isoform X2</fullName>
    </submittedName>
</protein>
<feature type="domain" description="Sushi" evidence="15">
    <location>
        <begin position="107"/>
        <end position="160"/>
    </location>
</feature>
<evidence type="ECO:0000256" key="1">
    <source>
        <dbReference type="ARBA" id="ARBA00004370"/>
    </source>
</evidence>
<evidence type="ECO:0000256" key="7">
    <source>
        <dbReference type="ARBA" id="ARBA00022875"/>
    </source>
</evidence>
<sequence>MSPAWPGARAVLRLGGLTLLLLLLLLLCPQAARGDCSLPPNIPNAQPDLKGLTSFPEQSIITYKCDQGFVKIPGQPDSVVCLKNNEWSNITEFCNRSCNFPARLLFASLKKPYNQQNYFPLGSVVEYECRLGYKRDHSLSGKITCLQNFTWSKPDEFCKRKSCPNPGEITNGHINIATDILFGSSITFSCNTGYELVGETSSYCIIVGQTLGWSDPLPECKESTQIVDVTQTPQKPTTANIPATELPSAPQRPTTVKAPATQSQAVPQETTPFQTRSTSKSKETLPVGASTIVSGKFGSPAVKRNCHHCRIKSQCFCKRTLLSMYCRDPIKIQCCRNPIEIWYCRNPIKIWCLWVTKEKTR</sequence>
<evidence type="ECO:0000313" key="16">
    <source>
        <dbReference type="Proteomes" id="UP000515202"/>
    </source>
</evidence>
<dbReference type="CDD" id="cd00033">
    <property type="entry name" value="CCP"/>
    <property type="match status" value="3"/>
</dbReference>
<dbReference type="GO" id="GO:0006958">
    <property type="term" value="P:complement activation, classical pathway"/>
    <property type="evidence" value="ECO:0007669"/>
    <property type="project" value="UniProtKB-KW"/>
</dbReference>
<dbReference type="Pfam" id="PF00084">
    <property type="entry name" value="Sushi"/>
    <property type="match status" value="3"/>
</dbReference>
<evidence type="ECO:0000256" key="12">
    <source>
        <dbReference type="PROSITE-ProRule" id="PRU00302"/>
    </source>
</evidence>
<dbReference type="Gene3D" id="2.10.70.10">
    <property type="entry name" value="Complement Module, domain 1"/>
    <property type="match status" value="3"/>
</dbReference>
<keyword evidence="4 12" id="KW-0768">Sushi</keyword>
<evidence type="ECO:0000256" key="6">
    <source>
        <dbReference type="ARBA" id="ARBA00022859"/>
    </source>
</evidence>
<dbReference type="PANTHER" id="PTHR45656:SF15">
    <property type="entry name" value="SUSHI DOMAIN-CONTAINING PROTEIN"/>
    <property type="match status" value="1"/>
</dbReference>
<evidence type="ECO:0000256" key="9">
    <source>
        <dbReference type="ARBA" id="ARBA00023157"/>
    </source>
</evidence>
<keyword evidence="7" id="KW-0180">Complement pathway</keyword>
<evidence type="ECO:0000256" key="10">
    <source>
        <dbReference type="ARBA" id="ARBA00023180"/>
    </source>
</evidence>
<dbReference type="AlphaFoldDB" id="A0A6P6C3Z0"/>
<keyword evidence="14" id="KW-0732">Signal</keyword>
<dbReference type="GeneID" id="105309563"/>
<keyword evidence="5" id="KW-0677">Repeat</keyword>
<keyword evidence="9" id="KW-1015">Disulfide bond</keyword>
<dbReference type="GO" id="GO:0045087">
    <property type="term" value="P:innate immune response"/>
    <property type="evidence" value="ECO:0007669"/>
    <property type="project" value="UniProtKB-KW"/>
</dbReference>
<dbReference type="Proteomes" id="UP000515202">
    <property type="component" value="Unplaced"/>
</dbReference>
<evidence type="ECO:0000313" key="17">
    <source>
        <dbReference type="RefSeq" id="XP_023382034.1"/>
    </source>
</evidence>
<feature type="signal peptide" evidence="14">
    <location>
        <begin position="1"/>
        <end position="34"/>
    </location>
</feature>
<keyword evidence="16" id="KW-1185">Reference proteome</keyword>
<name>A0A6P6C3Z0_PTEVA</name>
<dbReference type="RefSeq" id="XP_023382034.1">
    <property type="nucleotide sequence ID" value="XM_023526266.1"/>
</dbReference>
<feature type="region of interest" description="Disordered" evidence="13">
    <location>
        <begin position="231"/>
        <end position="280"/>
    </location>
</feature>
<dbReference type="SUPFAM" id="SSF57535">
    <property type="entry name" value="Complement control module/SCR domain"/>
    <property type="match status" value="3"/>
</dbReference>
<dbReference type="CTD" id="1604"/>
<feature type="chain" id="PRO_5028011733" evidence="14">
    <location>
        <begin position="35"/>
        <end position="361"/>
    </location>
</feature>
<dbReference type="PANTHER" id="PTHR45656">
    <property type="entry name" value="PROTEIN CBR-CLEC-78"/>
    <property type="match status" value="1"/>
</dbReference>
<dbReference type="PROSITE" id="PS50923">
    <property type="entry name" value="SUSHI"/>
    <property type="match status" value="3"/>
</dbReference>
<evidence type="ECO:0000256" key="14">
    <source>
        <dbReference type="SAM" id="SignalP"/>
    </source>
</evidence>
<comment type="subcellular location">
    <subcellularLocation>
        <location evidence="1">Membrane</location>
    </subcellularLocation>
</comment>
<dbReference type="GO" id="GO:0005886">
    <property type="term" value="C:plasma membrane"/>
    <property type="evidence" value="ECO:0007669"/>
    <property type="project" value="UniProtKB-ARBA"/>
</dbReference>
<dbReference type="FunFam" id="2.10.70.10:FF:000079">
    <property type="entry name" value="Complement decay-accelerating factor"/>
    <property type="match status" value="1"/>
</dbReference>
<evidence type="ECO:0000256" key="13">
    <source>
        <dbReference type="SAM" id="MobiDB-lite"/>
    </source>
</evidence>
<evidence type="ECO:0000256" key="3">
    <source>
        <dbReference type="ARBA" id="ARBA00022588"/>
    </source>
</evidence>
<comment type="caution">
    <text evidence="12">Lacks conserved residue(s) required for the propagation of feature annotation.</text>
</comment>
<accession>A0A6P6C3Z0</accession>
<evidence type="ECO:0000256" key="4">
    <source>
        <dbReference type="ARBA" id="ARBA00022659"/>
    </source>
</evidence>
<dbReference type="GO" id="GO:0030449">
    <property type="term" value="P:regulation of complement activation"/>
    <property type="evidence" value="ECO:0007669"/>
    <property type="project" value="UniProtKB-ARBA"/>
</dbReference>
<dbReference type="FunFam" id="2.10.70.10:FF:000055">
    <property type="entry name" value="Complement decay-accelerating factor, GPI-anchored"/>
    <property type="match status" value="1"/>
</dbReference>
<reference evidence="17" key="1">
    <citation type="submission" date="2025-08" db="UniProtKB">
        <authorList>
            <consortium name="RefSeq"/>
        </authorList>
    </citation>
    <scope>IDENTIFICATION</scope>
    <source>
        <tissue evidence="17">Kidney</tissue>
    </source>
</reference>
<evidence type="ECO:0000256" key="11">
    <source>
        <dbReference type="ARBA" id="ARBA00045541"/>
    </source>
</evidence>
<evidence type="ECO:0000259" key="15">
    <source>
        <dbReference type="PROSITE" id="PS50923"/>
    </source>
</evidence>
<keyword evidence="3" id="KW-0399">Innate immunity</keyword>
<keyword evidence="6" id="KW-0391">Immunity</keyword>
<comment type="function">
    <text evidence="11">This protein recognizes C4b and C3b fragments that condense with cell-surface hydroxyl or amino groups when nascent C4b and C3b are locally generated during C4 and c3 activation. Interaction of daf with cell-associated C4b and C3b polypeptides interferes with their ability to catalyze the conversion of C2 and factor B to enzymatically active C2a and Bb and thereby prevents the formation of C4b2a and C3bBb, the amplification convertases of the complement cascade. Inhibits complement activation by destabilizing and preventing the formation of C3 and C5 convertases, which prevents complement damage.</text>
</comment>
<evidence type="ECO:0000256" key="2">
    <source>
        <dbReference type="ARBA" id="ARBA00010908"/>
    </source>
</evidence>
<feature type="compositionally biased region" description="Polar residues" evidence="13">
    <location>
        <begin position="260"/>
        <end position="278"/>
    </location>
</feature>
<feature type="domain" description="Sushi" evidence="15">
    <location>
        <begin position="34"/>
        <end position="96"/>
    </location>
</feature>
<feature type="domain" description="Sushi" evidence="15">
    <location>
        <begin position="161"/>
        <end position="222"/>
    </location>
</feature>
<comment type="similarity">
    <text evidence="2">Belongs to the receptors of complement activation (RCA) family.</text>
</comment>
<dbReference type="SMART" id="SM00032">
    <property type="entry name" value="CCP"/>
    <property type="match status" value="3"/>
</dbReference>